<keyword evidence="2" id="KW-1185">Reference proteome</keyword>
<evidence type="ECO:0000313" key="2">
    <source>
        <dbReference type="Proteomes" id="UP000317169"/>
    </source>
</evidence>
<dbReference type="Proteomes" id="UP000317169">
    <property type="component" value="Unassembled WGS sequence"/>
</dbReference>
<evidence type="ECO:0000313" key="1">
    <source>
        <dbReference type="EMBL" id="TQD40237.1"/>
    </source>
</evidence>
<dbReference type="EMBL" id="VIAR01000002">
    <property type="protein sequence ID" value="TQD40237.1"/>
    <property type="molecule type" value="Genomic_DNA"/>
</dbReference>
<dbReference type="Gene3D" id="3.30.160.100">
    <property type="entry name" value="Ribosome hibernation promotion factor-like"/>
    <property type="match status" value="1"/>
</dbReference>
<dbReference type="InterPro" id="IPR003489">
    <property type="entry name" value="RHF/RaiA"/>
</dbReference>
<protein>
    <submittedName>
        <fullName evidence="1">Ribosome-associated translation inhibitor RaiA</fullName>
    </submittedName>
</protein>
<reference evidence="1 2" key="1">
    <citation type="submission" date="2019-06" db="EMBL/GenBank/DDBJ databases">
        <title>Flavibacter putida gen. nov., sp. nov., a novel marine bacterium of the family Flavobacteriaceae isolated from coastal seawater.</title>
        <authorList>
            <person name="Feng X."/>
        </authorList>
    </citation>
    <scope>NUCLEOTIDE SEQUENCE [LARGE SCALE GENOMIC DNA]</scope>
    <source>
        <strain evidence="1 2">PLHSN227</strain>
    </source>
</reference>
<organism evidence="1 2">
    <name type="scientific">Haloflavibacter putidus</name>
    <dbReference type="NCBI Taxonomy" id="2576776"/>
    <lineage>
        <taxon>Bacteria</taxon>
        <taxon>Pseudomonadati</taxon>
        <taxon>Bacteroidota</taxon>
        <taxon>Flavobacteriia</taxon>
        <taxon>Flavobacteriales</taxon>
        <taxon>Flavobacteriaceae</taxon>
        <taxon>Haloflavibacter</taxon>
    </lineage>
</organism>
<accession>A0A507ZTI4</accession>
<dbReference type="RefSeq" id="WP_141420767.1">
    <property type="nucleotide sequence ID" value="NZ_VIAR01000002.1"/>
</dbReference>
<dbReference type="AlphaFoldDB" id="A0A507ZTI4"/>
<proteinExistence type="predicted"/>
<dbReference type="OrthoDB" id="9808702at2"/>
<sequence length="101" mass="11775">MDTNFNYVHVKASERLENSTKEKLSKLKERYDFLVSAEVYYKTEKSSSNQKGRIVEIELSVPGPRIFASSNEENFDMALSKTINDLKRQLQKKKEKMSTHL</sequence>
<comment type="caution">
    <text evidence="1">The sequence shown here is derived from an EMBL/GenBank/DDBJ whole genome shotgun (WGS) entry which is preliminary data.</text>
</comment>
<name>A0A507ZTI4_9FLAO</name>
<dbReference type="NCBIfam" id="TIGR00741">
    <property type="entry name" value="yfiA"/>
    <property type="match status" value="1"/>
</dbReference>
<dbReference type="Pfam" id="PF02482">
    <property type="entry name" value="Ribosomal_S30AE"/>
    <property type="match status" value="1"/>
</dbReference>
<gene>
    <name evidence="1" type="primary">raiA</name>
    <name evidence="1" type="ORF">FKR84_03295</name>
</gene>
<dbReference type="SUPFAM" id="SSF69754">
    <property type="entry name" value="Ribosome binding protein Y (YfiA homologue)"/>
    <property type="match status" value="1"/>
</dbReference>
<dbReference type="InterPro" id="IPR036567">
    <property type="entry name" value="RHF-like"/>
</dbReference>